<reference evidence="3" key="1">
    <citation type="journal article" date="2019" name="Int. J. Syst. Evol. Microbiol.">
        <title>The Global Catalogue of Microorganisms (GCM) 10K type strain sequencing project: providing services to taxonomists for standard genome sequencing and annotation.</title>
        <authorList>
            <consortium name="The Broad Institute Genomics Platform"/>
            <consortium name="The Broad Institute Genome Sequencing Center for Infectious Disease"/>
            <person name="Wu L."/>
            <person name="Ma J."/>
        </authorList>
    </citation>
    <scope>NUCLEOTIDE SEQUENCE [LARGE SCALE GENOMIC DNA]</scope>
    <source>
        <strain evidence="3">CGMCC 1.15342</strain>
    </source>
</reference>
<accession>A0ABQ1KXU2</accession>
<dbReference type="InterPro" id="IPR013783">
    <property type="entry name" value="Ig-like_fold"/>
</dbReference>
<dbReference type="SUPFAM" id="SSF52833">
    <property type="entry name" value="Thioredoxin-like"/>
    <property type="match status" value="1"/>
</dbReference>
<dbReference type="Gene3D" id="2.60.40.10">
    <property type="entry name" value="Immunoglobulins"/>
    <property type="match status" value="1"/>
</dbReference>
<protein>
    <recommendedName>
        <fullName evidence="4">Thioredoxin domain-containing protein</fullName>
    </recommendedName>
</protein>
<name>A0ABQ1KXU2_9SPHI</name>
<keyword evidence="3" id="KW-1185">Reference proteome</keyword>
<feature type="chain" id="PRO_5046107686" description="Thioredoxin domain-containing protein" evidence="1">
    <location>
        <begin position="22"/>
        <end position="278"/>
    </location>
</feature>
<evidence type="ECO:0000256" key="1">
    <source>
        <dbReference type="SAM" id="SignalP"/>
    </source>
</evidence>
<gene>
    <name evidence="2" type="ORF">GCM10011386_00530</name>
</gene>
<dbReference type="InterPro" id="IPR036249">
    <property type="entry name" value="Thioredoxin-like_sf"/>
</dbReference>
<keyword evidence="1" id="KW-0732">Signal</keyword>
<dbReference type="Gene3D" id="3.40.30.10">
    <property type="entry name" value="Glutaredoxin"/>
    <property type="match status" value="1"/>
</dbReference>
<dbReference type="InterPro" id="IPR021615">
    <property type="entry name" value="Omp28"/>
</dbReference>
<evidence type="ECO:0000313" key="2">
    <source>
        <dbReference type="EMBL" id="GGC12777.1"/>
    </source>
</evidence>
<feature type="signal peptide" evidence="1">
    <location>
        <begin position="1"/>
        <end position="21"/>
    </location>
</feature>
<evidence type="ECO:0000313" key="3">
    <source>
        <dbReference type="Proteomes" id="UP000597338"/>
    </source>
</evidence>
<evidence type="ECO:0008006" key="4">
    <source>
        <dbReference type="Google" id="ProtNLM"/>
    </source>
</evidence>
<proteinExistence type="predicted"/>
<dbReference type="Pfam" id="PF11551">
    <property type="entry name" value="Omp28"/>
    <property type="match status" value="1"/>
</dbReference>
<sequence>MKKISVLQLLVALALMISACAKGGGTIENPDTGDPDTSPFTKNVLIMEFVSFDCVYCPAVSNVLQELSEKTYPGRIDVVSIHGRLEEDDPMEFKGYQQFQNYFYGVTGYPAVILDQRDDLISVGMFDASSDAFSGRINVAAPIGIALSSTLTTDNNVRVEVQVANKGKSSSDYRLAVAVVENDIAYRQADLVNGSQQWIDDYRHQHVLRAFLSENYFGDPIGSLAEDGTYSKTFVYTVPAEYQTDNLSFVAYVVEAKGFSSRVSVNSRTVPIGKAIDF</sequence>
<dbReference type="RefSeq" id="WP_188746212.1">
    <property type="nucleotide sequence ID" value="NZ_BMIK01000001.1"/>
</dbReference>
<dbReference type="PROSITE" id="PS51257">
    <property type="entry name" value="PROKAR_LIPOPROTEIN"/>
    <property type="match status" value="1"/>
</dbReference>
<organism evidence="2 3">
    <name type="scientific">Parapedobacter defluvii</name>
    <dbReference type="NCBI Taxonomy" id="2045106"/>
    <lineage>
        <taxon>Bacteria</taxon>
        <taxon>Pseudomonadati</taxon>
        <taxon>Bacteroidota</taxon>
        <taxon>Sphingobacteriia</taxon>
        <taxon>Sphingobacteriales</taxon>
        <taxon>Sphingobacteriaceae</taxon>
        <taxon>Parapedobacter</taxon>
    </lineage>
</organism>
<dbReference type="EMBL" id="BMIK01000001">
    <property type="protein sequence ID" value="GGC12777.1"/>
    <property type="molecule type" value="Genomic_DNA"/>
</dbReference>
<comment type="caution">
    <text evidence="2">The sequence shown here is derived from an EMBL/GenBank/DDBJ whole genome shotgun (WGS) entry which is preliminary data.</text>
</comment>
<dbReference type="Proteomes" id="UP000597338">
    <property type="component" value="Unassembled WGS sequence"/>
</dbReference>